<dbReference type="Gene3D" id="3.40.50.800">
    <property type="entry name" value="Anticodon-binding domain"/>
    <property type="match status" value="1"/>
</dbReference>
<feature type="domain" description="Aminoacyl-transfer RNA synthetases class-II family profile" evidence="8">
    <location>
        <begin position="25"/>
        <end position="352"/>
    </location>
</feature>
<comment type="similarity">
    <text evidence="1 7">Belongs to the class-II aminoacyl-tRNA synthetase family.</text>
</comment>
<dbReference type="RefSeq" id="WP_376753742.1">
    <property type="nucleotide sequence ID" value="NZ_CP124550.1"/>
</dbReference>
<dbReference type="NCBIfam" id="TIGR00442">
    <property type="entry name" value="hisS"/>
    <property type="match status" value="1"/>
</dbReference>
<evidence type="ECO:0000256" key="2">
    <source>
        <dbReference type="ARBA" id="ARBA00022741"/>
    </source>
</evidence>
<comment type="subunit">
    <text evidence="7">Homodimer.</text>
</comment>
<keyword evidence="4 7" id="KW-0648">Protein biosynthesis</keyword>
<evidence type="ECO:0000256" key="1">
    <source>
        <dbReference type="ARBA" id="ARBA00008226"/>
    </source>
</evidence>
<name>A0ABY8WYA9_9BACT</name>
<evidence type="ECO:0000313" key="10">
    <source>
        <dbReference type="Proteomes" id="UP001177295"/>
    </source>
</evidence>
<accession>A0ABY8WYA9</accession>
<proteinExistence type="inferred from homology"/>
<comment type="subcellular location">
    <subcellularLocation>
        <location evidence="7">Cytoplasm</location>
    </subcellularLocation>
</comment>
<evidence type="ECO:0000256" key="4">
    <source>
        <dbReference type="ARBA" id="ARBA00022917"/>
    </source>
</evidence>
<dbReference type="CDD" id="cd00773">
    <property type="entry name" value="HisRS-like_core"/>
    <property type="match status" value="1"/>
</dbReference>
<dbReference type="InterPro" id="IPR004154">
    <property type="entry name" value="Anticodon-bd"/>
</dbReference>
<organism evidence="9 10">
    <name type="scientific">Candidatus Southlakia epibionticum</name>
    <dbReference type="NCBI Taxonomy" id="3043284"/>
    <lineage>
        <taxon>Bacteria</taxon>
        <taxon>Candidatus Saccharimonadota</taxon>
        <taxon>Candidatus Saccharimonadia</taxon>
        <taxon>Candidatus Saccharimonadales</taxon>
        <taxon>Candidatus Saccharimonadaceae</taxon>
        <taxon>Candidatus Southlakia</taxon>
    </lineage>
</organism>
<dbReference type="Gene3D" id="3.30.930.10">
    <property type="entry name" value="Bira Bifunctional Protein, Domain 2"/>
    <property type="match status" value="1"/>
</dbReference>
<dbReference type="SUPFAM" id="SSF52954">
    <property type="entry name" value="Class II aaRS ABD-related"/>
    <property type="match status" value="1"/>
</dbReference>
<evidence type="ECO:0000256" key="3">
    <source>
        <dbReference type="ARBA" id="ARBA00022840"/>
    </source>
</evidence>
<keyword evidence="7 9" id="KW-0436">Ligase</keyword>
<keyword evidence="10" id="KW-1185">Reference proteome</keyword>
<dbReference type="GO" id="GO:0016874">
    <property type="term" value="F:ligase activity"/>
    <property type="evidence" value="ECO:0007669"/>
    <property type="project" value="UniProtKB-KW"/>
</dbReference>
<evidence type="ECO:0000256" key="6">
    <source>
        <dbReference type="ARBA" id="ARBA00047639"/>
    </source>
</evidence>
<protein>
    <recommendedName>
        <fullName evidence="7">Histidine--tRNA ligase</fullName>
        <ecNumber evidence="7">6.1.1.21</ecNumber>
    </recommendedName>
    <alternativeName>
        <fullName evidence="7">Histidyl-tRNA synthetase</fullName>
        <shortName evidence="7">HisRS</shortName>
    </alternativeName>
</protein>
<dbReference type="Pfam" id="PF03129">
    <property type="entry name" value="HGTP_anticodon"/>
    <property type="match status" value="1"/>
</dbReference>
<dbReference type="InterPro" id="IPR015807">
    <property type="entry name" value="His-tRNA-ligase"/>
</dbReference>
<keyword evidence="2 7" id="KW-0547">Nucleotide-binding</keyword>
<gene>
    <name evidence="7" type="primary">hisS</name>
    <name evidence="9" type="ORF">SEML1_0583</name>
</gene>
<evidence type="ECO:0000256" key="7">
    <source>
        <dbReference type="HAMAP-Rule" id="MF_00127"/>
    </source>
</evidence>
<dbReference type="PANTHER" id="PTHR11476:SF7">
    <property type="entry name" value="HISTIDINE--TRNA LIGASE"/>
    <property type="match status" value="1"/>
</dbReference>
<dbReference type="SUPFAM" id="SSF55681">
    <property type="entry name" value="Class II aaRS and biotin synthetases"/>
    <property type="match status" value="1"/>
</dbReference>
<dbReference type="InterPro" id="IPR041715">
    <property type="entry name" value="HisRS-like_core"/>
</dbReference>
<dbReference type="EC" id="6.1.1.21" evidence="7"/>
<dbReference type="Pfam" id="PF13393">
    <property type="entry name" value="tRNA-synt_His"/>
    <property type="match status" value="1"/>
</dbReference>
<evidence type="ECO:0000259" key="8">
    <source>
        <dbReference type="PROSITE" id="PS50862"/>
    </source>
</evidence>
<evidence type="ECO:0000256" key="5">
    <source>
        <dbReference type="ARBA" id="ARBA00023146"/>
    </source>
</evidence>
<dbReference type="InterPro" id="IPR045864">
    <property type="entry name" value="aa-tRNA-synth_II/BPL/LPL"/>
</dbReference>
<dbReference type="InterPro" id="IPR006195">
    <property type="entry name" value="aa-tRNA-synth_II"/>
</dbReference>
<sequence length="435" mass="48676">MSKITTPRLPSGFNEYLPAEQIEFNRLLGIIRTVYERYGFAPLDTPDIELSEVLLAKGGGETEKQIYRFERGKNDLSLRFDLTVPLARYVAQHQGELAFPFRRYQIGKVHRAERAQAGRFREFYQCDIDVIGSDSSVVDAEFPAIINEIFEQFDFGEFTIRINNRKVLNGFFEELGLSAAATDVLRIIDKIEKISRGDLVAELHDAGCSGEQVARLLEFITIQGENDEILHKLEMVGINNEQFQAGARELHEVLTALRAMHVPERRVKLDLTITRGLDYYTGTVYETSLNDHSEVGSVCSGGRYDNLTANYSKRSLPGVGISIGLSRLFYKLREAGIIKPAQQTLARVMVAPLSPVQLARALDAAHELRAVCPVITYVDDVAIGKKLKYADKLGVRYAVLIGEDEAAAGDVTLKDMQTGENRRMPVRNVCDLLQA</sequence>
<dbReference type="InterPro" id="IPR004516">
    <property type="entry name" value="HisRS/HisZ"/>
</dbReference>
<dbReference type="HAMAP" id="MF_00127">
    <property type="entry name" value="His_tRNA_synth"/>
    <property type="match status" value="1"/>
</dbReference>
<evidence type="ECO:0000313" key="9">
    <source>
        <dbReference type="EMBL" id="WIO46202.1"/>
    </source>
</evidence>
<dbReference type="InterPro" id="IPR036621">
    <property type="entry name" value="Anticodon-bd_dom_sf"/>
</dbReference>
<dbReference type="PIRSF" id="PIRSF001549">
    <property type="entry name" value="His-tRNA_synth"/>
    <property type="match status" value="1"/>
</dbReference>
<dbReference type="PANTHER" id="PTHR11476">
    <property type="entry name" value="HISTIDYL-TRNA SYNTHETASE"/>
    <property type="match status" value="1"/>
</dbReference>
<dbReference type="PROSITE" id="PS50862">
    <property type="entry name" value="AA_TRNA_LIGASE_II"/>
    <property type="match status" value="1"/>
</dbReference>
<reference evidence="9 10" key="1">
    <citation type="journal article" date="2023" name="Cell">
        <title>Genetic manipulation of Patescibacteria provides mechanistic insights into microbial dark matter and the epibiotic lifestyle.</title>
        <authorList>
            <person name="Wang Y."/>
            <person name="Gallagher L.A."/>
            <person name="Andrade P.A."/>
            <person name="Liu A."/>
            <person name="Humphreys I.R."/>
            <person name="Turkarslan S."/>
            <person name="Cutler K.J."/>
            <person name="Arrieta-Ortiz M.L."/>
            <person name="Li Y."/>
            <person name="Radey M.C."/>
            <person name="McLean J.S."/>
            <person name="Cong Q."/>
            <person name="Baker D."/>
            <person name="Baliga N.S."/>
            <person name="Peterson S.B."/>
            <person name="Mougous J.D."/>
        </authorList>
    </citation>
    <scope>NUCLEOTIDE SEQUENCE [LARGE SCALE GENOMIC DNA]</scope>
    <source>
        <strain evidence="9 10">ML1</strain>
    </source>
</reference>
<keyword evidence="3 7" id="KW-0067">ATP-binding</keyword>
<keyword evidence="7" id="KW-0963">Cytoplasm</keyword>
<comment type="catalytic activity">
    <reaction evidence="6 7">
        <text>tRNA(His) + L-histidine + ATP = L-histidyl-tRNA(His) + AMP + diphosphate + H(+)</text>
        <dbReference type="Rhea" id="RHEA:17313"/>
        <dbReference type="Rhea" id="RHEA-COMP:9665"/>
        <dbReference type="Rhea" id="RHEA-COMP:9689"/>
        <dbReference type="ChEBI" id="CHEBI:15378"/>
        <dbReference type="ChEBI" id="CHEBI:30616"/>
        <dbReference type="ChEBI" id="CHEBI:33019"/>
        <dbReference type="ChEBI" id="CHEBI:57595"/>
        <dbReference type="ChEBI" id="CHEBI:78442"/>
        <dbReference type="ChEBI" id="CHEBI:78527"/>
        <dbReference type="ChEBI" id="CHEBI:456215"/>
        <dbReference type="EC" id="6.1.1.21"/>
    </reaction>
</comment>
<keyword evidence="5 7" id="KW-0030">Aminoacyl-tRNA synthetase</keyword>
<dbReference type="Proteomes" id="UP001177295">
    <property type="component" value="Chromosome"/>
</dbReference>
<dbReference type="EMBL" id="CP124550">
    <property type="protein sequence ID" value="WIO46202.1"/>
    <property type="molecule type" value="Genomic_DNA"/>
</dbReference>